<keyword evidence="7" id="KW-1278">Translocase</keyword>
<dbReference type="SUPFAM" id="SSF52540">
    <property type="entry name" value="P-loop containing nucleoside triphosphate hydrolases"/>
    <property type="match status" value="1"/>
</dbReference>
<dbReference type="InterPro" id="IPR003439">
    <property type="entry name" value="ABC_transporter-like_ATP-bd"/>
</dbReference>
<comment type="similarity">
    <text evidence="2">Belongs to the ABC transporter superfamily.</text>
</comment>
<sequence>MSMGGNGRFVLRGVTVYGGGSGFAEEQGGDYGQIRARLLEIDLTISPGEWVSIVGANGSGKSTLARIIAGLYPDVMYGDVERGFAGGGASPIVLQQPKAQLFGETPREEVAFALEWSGAAADEFEVLVERALVGAGLFELRDEPWESLSGGQQQLAAIAAATAGAARKPLVVFDEATSMLEDGNRDEVMRLAEALHQQGTAVVWVTQRLDELTPDMRVVAMKDGCIEYDGNARLFLYGAEVGGHDDPEVDSIDGSIGPLSSISPCLRTGLRLPYLPSLALELRKLGRLTDPLPMTEGEWRAARERLGDTRKDDVT</sequence>
<dbReference type="InterPro" id="IPR015856">
    <property type="entry name" value="ABC_transpr_CbiO/EcfA_su"/>
</dbReference>
<keyword evidence="5" id="KW-0547">Nucleotide-binding</keyword>
<dbReference type="CDD" id="cd03225">
    <property type="entry name" value="ABC_cobalt_CbiO_domain1"/>
    <property type="match status" value="1"/>
</dbReference>
<evidence type="ECO:0000256" key="2">
    <source>
        <dbReference type="ARBA" id="ARBA00005417"/>
    </source>
</evidence>
<dbReference type="PROSITE" id="PS00211">
    <property type="entry name" value="ABC_TRANSPORTER_1"/>
    <property type="match status" value="1"/>
</dbReference>
<gene>
    <name evidence="10" type="ORF">ACFPOF_04665</name>
</gene>
<evidence type="ECO:0000259" key="9">
    <source>
        <dbReference type="PROSITE" id="PS50893"/>
    </source>
</evidence>
<protein>
    <submittedName>
        <fullName evidence="10">Energy-coupling factor ABC transporter ATP-binding protein</fullName>
    </submittedName>
</protein>
<organism evidence="10 11">
    <name type="scientific">Cohnella soli</name>
    <dbReference type="NCBI Taxonomy" id="425005"/>
    <lineage>
        <taxon>Bacteria</taxon>
        <taxon>Bacillati</taxon>
        <taxon>Bacillota</taxon>
        <taxon>Bacilli</taxon>
        <taxon>Bacillales</taxon>
        <taxon>Paenibacillaceae</taxon>
        <taxon>Cohnella</taxon>
    </lineage>
</organism>
<reference evidence="11" key="1">
    <citation type="journal article" date="2019" name="Int. J. Syst. Evol. Microbiol.">
        <title>The Global Catalogue of Microorganisms (GCM) 10K type strain sequencing project: providing services to taxonomists for standard genome sequencing and annotation.</title>
        <authorList>
            <consortium name="The Broad Institute Genomics Platform"/>
            <consortium name="The Broad Institute Genome Sequencing Center for Infectious Disease"/>
            <person name="Wu L."/>
            <person name="Ma J."/>
        </authorList>
    </citation>
    <scope>NUCLEOTIDE SEQUENCE [LARGE SCALE GENOMIC DNA]</scope>
    <source>
        <strain evidence="11">CGMCC 1.18575</strain>
    </source>
</reference>
<keyword evidence="8" id="KW-0472">Membrane</keyword>
<dbReference type="InterPro" id="IPR003593">
    <property type="entry name" value="AAA+_ATPase"/>
</dbReference>
<proteinExistence type="inferred from homology"/>
<evidence type="ECO:0000256" key="4">
    <source>
        <dbReference type="ARBA" id="ARBA00022475"/>
    </source>
</evidence>
<dbReference type="Proteomes" id="UP001596113">
    <property type="component" value="Unassembled WGS sequence"/>
</dbReference>
<evidence type="ECO:0000256" key="3">
    <source>
        <dbReference type="ARBA" id="ARBA00022448"/>
    </source>
</evidence>
<evidence type="ECO:0000313" key="10">
    <source>
        <dbReference type="EMBL" id="MFC5402022.1"/>
    </source>
</evidence>
<dbReference type="SMART" id="SM00382">
    <property type="entry name" value="AAA"/>
    <property type="match status" value="1"/>
</dbReference>
<dbReference type="Pfam" id="PF00005">
    <property type="entry name" value="ABC_tran"/>
    <property type="match status" value="1"/>
</dbReference>
<evidence type="ECO:0000256" key="5">
    <source>
        <dbReference type="ARBA" id="ARBA00022741"/>
    </source>
</evidence>
<dbReference type="PANTHER" id="PTHR43553:SF24">
    <property type="entry name" value="ENERGY-COUPLING FACTOR TRANSPORTER ATP-BINDING PROTEIN ECFA1"/>
    <property type="match status" value="1"/>
</dbReference>
<dbReference type="Gene3D" id="3.40.50.300">
    <property type="entry name" value="P-loop containing nucleotide triphosphate hydrolases"/>
    <property type="match status" value="1"/>
</dbReference>
<dbReference type="PROSITE" id="PS50893">
    <property type="entry name" value="ABC_TRANSPORTER_2"/>
    <property type="match status" value="1"/>
</dbReference>
<dbReference type="PANTHER" id="PTHR43553">
    <property type="entry name" value="HEAVY METAL TRANSPORTER"/>
    <property type="match status" value="1"/>
</dbReference>
<dbReference type="InterPro" id="IPR017871">
    <property type="entry name" value="ABC_transporter-like_CS"/>
</dbReference>
<comment type="caution">
    <text evidence="10">The sequence shown here is derived from an EMBL/GenBank/DDBJ whole genome shotgun (WGS) entry which is preliminary data.</text>
</comment>
<name>A0ABW0HSK2_9BACL</name>
<evidence type="ECO:0000256" key="8">
    <source>
        <dbReference type="ARBA" id="ARBA00023136"/>
    </source>
</evidence>
<dbReference type="EMBL" id="JBHSMI010000008">
    <property type="protein sequence ID" value="MFC5402022.1"/>
    <property type="molecule type" value="Genomic_DNA"/>
</dbReference>
<dbReference type="InterPro" id="IPR050095">
    <property type="entry name" value="ECF_ABC_transporter_ATP-bd"/>
</dbReference>
<keyword evidence="3" id="KW-0813">Transport</keyword>
<evidence type="ECO:0000256" key="6">
    <source>
        <dbReference type="ARBA" id="ARBA00022840"/>
    </source>
</evidence>
<evidence type="ECO:0000256" key="1">
    <source>
        <dbReference type="ARBA" id="ARBA00004202"/>
    </source>
</evidence>
<accession>A0ABW0HSK2</accession>
<dbReference type="InterPro" id="IPR027417">
    <property type="entry name" value="P-loop_NTPase"/>
</dbReference>
<evidence type="ECO:0000313" key="11">
    <source>
        <dbReference type="Proteomes" id="UP001596113"/>
    </source>
</evidence>
<comment type="subcellular location">
    <subcellularLocation>
        <location evidence="1">Cell membrane</location>
        <topology evidence="1">Peripheral membrane protein</topology>
    </subcellularLocation>
</comment>
<keyword evidence="6 10" id="KW-0067">ATP-binding</keyword>
<dbReference type="RefSeq" id="WP_378130060.1">
    <property type="nucleotide sequence ID" value="NZ_JBHSMI010000008.1"/>
</dbReference>
<dbReference type="GO" id="GO:0005524">
    <property type="term" value="F:ATP binding"/>
    <property type="evidence" value="ECO:0007669"/>
    <property type="project" value="UniProtKB-KW"/>
</dbReference>
<keyword evidence="11" id="KW-1185">Reference proteome</keyword>
<evidence type="ECO:0000256" key="7">
    <source>
        <dbReference type="ARBA" id="ARBA00022967"/>
    </source>
</evidence>
<feature type="domain" description="ABC transporter" evidence="9">
    <location>
        <begin position="11"/>
        <end position="248"/>
    </location>
</feature>
<keyword evidence="4" id="KW-1003">Cell membrane</keyword>